<comment type="caution">
    <text evidence="2">The sequence shown here is derived from an EMBL/GenBank/DDBJ whole genome shotgun (WGS) entry which is preliminary data.</text>
</comment>
<protein>
    <submittedName>
        <fullName evidence="2">Uncharacterized protein</fullName>
    </submittedName>
</protein>
<keyword evidence="3" id="KW-1185">Reference proteome</keyword>
<sequence>MGECVDWVYHHASSAVRCRRVRNFALAHKSLPIVEKSSDGGGMVGIDDRDDSGGFGDARDGSEQKYCRLEGTKEDPRTSQEKIADGAIAEIEFLVSAFQNLIVEQNKKPTDSFFLLFGGTLSPALAINTD</sequence>
<dbReference type="AlphaFoldDB" id="A0A433Q5A5"/>
<feature type="compositionally biased region" description="Basic and acidic residues" evidence="1">
    <location>
        <begin position="57"/>
        <end position="80"/>
    </location>
</feature>
<reference evidence="2 3" key="1">
    <citation type="journal article" date="2018" name="New Phytol.">
        <title>Phylogenomics of Endogonaceae and evolution of mycorrhizas within Mucoromycota.</title>
        <authorList>
            <person name="Chang Y."/>
            <person name="Desiro A."/>
            <person name="Na H."/>
            <person name="Sandor L."/>
            <person name="Lipzen A."/>
            <person name="Clum A."/>
            <person name="Barry K."/>
            <person name="Grigoriev I.V."/>
            <person name="Martin F.M."/>
            <person name="Stajich J.E."/>
            <person name="Smith M.E."/>
            <person name="Bonito G."/>
            <person name="Spatafora J.W."/>
        </authorList>
    </citation>
    <scope>NUCLEOTIDE SEQUENCE [LARGE SCALE GENOMIC DNA]</scope>
    <source>
        <strain evidence="2 3">AD002</strain>
    </source>
</reference>
<name>A0A433Q5A5_9FUNG</name>
<organism evidence="2 3">
    <name type="scientific">Jimgerdemannia flammicorona</name>
    <dbReference type="NCBI Taxonomy" id="994334"/>
    <lineage>
        <taxon>Eukaryota</taxon>
        <taxon>Fungi</taxon>
        <taxon>Fungi incertae sedis</taxon>
        <taxon>Mucoromycota</taxon>
        <taxon>Mucoromycotina</taxon>
        <taxon>Endogonomycetes</taxon>
        <taxon>Endogonales</taxon>
        <taxon>Endogonaceae</taxon>
        <taxon>Jimgerdemannia</taxon>
    </lineage>
</organism>
<evidence type="ECO:0000256" key="1">
    <source>
        <dbReference type="SAM" id="MobiDB-lite"/>
    </source>
</evidence>
<feature type="region of interest" description="Disordered" evidence="1">
    <location>
        <begin position="42"/>
        <end position="80"/>
    </location>
</feature>
<gene>
    <name evidence="2" type="ORF">BC938DRAFT_472825</name>
</gene>
<accession>A0A433Q5A5</accession>
<dbReference type="Proteomes" id="UP000274822">
    <property type="component" value="Unassembled WGS sequence"/>
</dbReference>
<evidence type="ECO:0000313" key="2">
    <source>
        <dbReference type="EMBL" id="RUS24963.1"/>
    </source>
</evidence>
<proteinExistence type="predicted"/>
<dbReference type="EMBL" id="RBNJ01014437">
    <property type="protein sequence ID" value="RUS24963.1"/>
    <property type="molecule type" value="Genomic_DNA"/>
</dbReference>
<evidence type="ECO:0000313" key="3">
    <source>
        <dbReference type="Proteomes" id="UP000274822"/>
    </source>
</evidence>